<dbReference type="KEGG" id="poz:I0K15_16585"/>
<evidence type="ECO:0000313" key="2">
    <source>
        <dbReference type="EMBL" id="QPH53384.1"/>
    </source>
</evidence>
<evidence type="ECO:0000313" key="3">
    <source>
        <dbReference type="Proteomes" id="UP000594800"/>
    </source>
</evidence>
<keyword evidence="3" id="KW-1185">Reference proteome</keyword>
<protein>
    <submittedName>
        <fullName evidence="2">DUF1127 domain-containing protein</fullName>
    </submittedName>
</protein>
<name>A0A7S9LQF1_9RHOB</name>
<organism evidence="2 3">
    <name type="scientific">Pontivivens ytuae</name>
    <dbReference type="NCBI Taxonomy" id="2789856"/>
    <lineage>
        <taxon>Bacteria</taxon>
        <taxon>Pseudomonadati</taxon>
        <taxon>Pseudomonadota</taxon>
        <taxon>Alphaproteobacteria</taxon>
        <taxon>Rhodobacterales</taxon>
        <taxon>Paracoccaceae</taxon>
        <taxon>Pontivivens</taxon>
    </lineage>
</organism>
<dbReference type="Proteomes" id="UP000594800">
    <property type="component" value="Chromosome"/>
</dbReference>
<dbReference type="Pfam" id="PF06568">
    <property type="entry name" value="YjiS-like"/>
    <property type="match status" value="1"/>
</dbReference>
<sequence length="67" mass="7681">MLKEPMMFTTATLPHARTGTSIVDRIAARLVTMRTRAQLAKLDDHMLRDLGLTEGEALREARRPFWD</sequence>
<dbReference type="AlphaFoldDB" id="A0A7S9LQF1"/>
<accession>A0A7S9LQF1</accession>
<gene>
    <name evidence="2" type="ORF">I0K15_16585</name>
</gene>
<proteinExistence type="predicted"/>
<evidence type="ECO:0000259" key="1">
    <source>
        <dbReference type="Pfam" id="PF06568"/>
    </source>
</evidence>
<dbReference type="InterPro" id="IPR009506">
    <property type="entry name" value="YjiS-like"/>
</dbReference>
<dbReference type="EMBL" id="CP064942">
    <property type="protein sequence ID" value="QPH53384.1"/>
    <property type="molecule type" value="Genomic_DNA"/>
</dbReference>
<reference evidence="2 3" key="1">
    <citation type="submission" date="2020-11" db="EMBL/GenBank/DDBJ databases">
        <title>Description of Pontivivens ytuae sp. nov. isolated from deep sea sediment of Mariana Trench.</title>
        <authorList>
            <person name="Wang Z."/>
            <person name="Sun Q.-L."/>
            <person name="Xu X.-D."/>
            <person name="Tang Y.-Z."/>
            <person name="Zhang J."/>
        </authorList>
    </citation>
    <scope>NUCLEOTIDE SEQUENCE [LARGE SCALE GENOMIC DNA]</scope>
    <source>
        <strain evidence="2 3">MT2928</strain>
    </source>
</reference>
<feature type="domain" description="YjiS-like" evidence="1">
    <location>
        <begin position="23"/>
        <end position="57"/>
    </location>
</feature>